<name>A0A2R6PZ26_9APHY</name>
<dbReference type="AlphaFoldDB" id="A0A2R6PZ26"/>
<proteinExistence type="predicted"/>
<reference evidence="1 2" key="1">
    <citation type="submission" date="2018-02" db="EMBL/GenBank/DDBJ databases">
        <title>Genome sequence of the basidiomycete white-rot fungus Phlebia centrifuga.</title>
        <authorList>
            <person name="Granchi Z."/>
            <person name="Peng M."/>
            <person name="de Vries R.P."/>
            <person name="Hilden K."/>
            <person name="Makela M.R."/>
            <person name="Grigoriev I."/>
            <person name="Riley R."/>
        </authorList>
    </citation>
    <scope>NUCLEOTIDE SEQUENCE [LARGE SCALE GENOMIC DNA]</scope>
    <source>
        <strain evidence="1 2">FBCC195</strain>
    </source>
</reference>
<dbReference type="Proteomes" id="UP000186601">
    <property type="component" value="Unassembled WGS sequence"/>
</dbReference>
<evidence type="ECO:0000313" key="1">
    <source>
        <dbReference type="EMBL" id="PSR99328.1"/>
    </source>
</evidence>
<sequence>MPDPALPLFSFPSTSAPCVPMNLPTHTLHDGAASPCDIAAIVELDLHRLSPGPISAALAFPSIVRNA</sequence>
<keyword evidence="2" id="KW-1185">Reference proteome</keyword>
<comment type="caution">
    <text evidence="1">The sequence shown here is derived from an EMBL/GenBank/DDBJ whole genome shotgun (WGS) entry which is preliminary data.</text>
</comment>
<gene>
    <name evidence="1" type="ORF">PHLCEN_2v4141</name>
</gene>
<protein>
    <submittedName>
        <fullName evidence="1">Uncharacterized protein</fullName>
    </submittedName>
</protein>
<accession>A0A2R6PZ26</accession>
<organism evidence="1 2">
    <name type="scientific">Hermanssonia centrifuga</name>
    <dbReference type="NCBI Taxonomy" id="98765"/>
    <lineage>
        <taxon>Eukaryota</taxon>
        <taxon>Fungi</taxon>
        <taxon>Dikarya</taxon>
        <taxon>Basidiomycota</taxon>
        <taxon>Agaricomycotina</taxon>
        <taxon>Agaricomycetes</taxon>
        <taxon>Polyporales</taxon>
        <taxon>Meruliaceae</taxon>
        <taxon>Hermanssonia</taxon>
    </lineage>
</organism>
<evidence type="ECO:0000313" key="2">
    <source>
        <dbReference type="Proteomes" id="UP000186601"/>
    </source>
</evidence>
<dbReference type="EMBL" id="MLYV02000420">
    <property type="protein sequence ID" value="PSR99328.1"/>
    <property type="molecule type" value="Genomic_DNA"/>
</dbReference>